<dbReference type="InterPro" id="IPR047957">
    <property type="entry name" value="ABC_AprD-like_6TM"/>
</dbReference>
<dbReference type="Pfam" id="PF00664">
    <property type="entry name" value="ABC_membrane"/>
    <property type="match status" value="1"/>
</dbReference>
<dbReference type="InterPro" id="IPR003439">
    <property type="entry name" value="ABC_transporter-like_ATP-bd"/>
</dbReference>
<proteinExistence type="predicted"/>
<dbReference type="InterPro" id="IPR039421">
    <property type="entry name" value="Type_1_exporter"/>
</dbReference>
<dbReference type="InterPro" id="IPR027417">
    <property type="entry name" value="P-loop_NTPase"/>
</dbReference>
<dbReference type="SUPFAM" id="SSF52540">
    <property type="entry name" value="P-loop containing nucleoside triphosphate hydrolases"/>
    <property type="match status" value="1"/>
</dbReference>
<dbReference type="GO" id="GO:0016887">
    <property type="term" value="F:ATP hydrolysis activity"/>
    <property type="evidence" value="ECO:0007669"/>
    <property type="project" value="InterPro"/>
</dbReference>
<keyword evidence="6 7" id="KW-0472">Membrane</keyword>
<dbReference type="SUPFAM" id="SSF90123">
    <property type="entry name" value="ABC transporter transmembrane region"/>
    <property type="match status" value="1"/>
</dbReference>
<dbReference type="CDD" id="cd18586">
    <property type="entry name" value="ABC_6TM_PrtD_like"/>
    <property type="match status" value="1"/>
</dbReference>
<dbReference type="PROSITE" id="PS50929">
    <property type="entry name" value="ABC_TM1F"/>
    <property type="match status" value="1"/>
</dbReference>
<dbReference type="GO" id="GO:0140359">
    <property type="term" value="F:ABC-type transporter activity"/>
    <property type="evidence" value="ECO:0007669"/>
    <property type="project" value="InterPro"/>
</dbReference>
<evidence type="ECO:0000256" key="2">
    <source>
        <dbReference type="ARBA" id="ARBA00022692"/>
    </source>
</evidence>
<evidence type="ECO:0000256" key="7">
    <source>
        <dbReference type="SAM" id="Phobius"/>
    </source>
</evidence>
<dbReference type="GO" id="GO:0030253">
    <property type="term" value="P:protein secretion by the type I secretion system"/>
    <property type="evidence" value="ECO:0007669"/>
    <property type="project" value="InterPro"/>
</dbReference>
<dbReference type="HOGENOM" id="CLU_000604_95_6_6"/>
<feature type="domain" description="ABC transmembrane type-1" evidence="9">
    <location>
        <begin position="22"/>
        <end position="298"/>
    </location>
</feature>
<dbReference type="Proteomes" id="UP000009145">
    <property type="component" value="Chromosome"/>
</dbReference>
<feature type="transmembrane region" description="Helical" evidence="7">
    <location>
        <begin position="58"/>
        <end position="78"/>
    </location>
</feature>
<dbReference type="SMART" id="SM00382">
    <property type="entry name" value="AAA"/>
    <property type="match status" value="1"/>
</dbReference>
<dbReference type="STRING" id="754477.Q7C_2289"/>
<protein>
    <submittedName>
        <fullName evidence="10">ABC-type protease/lipase transport system, ATPase and permease components</fullName>
    </submittedName>
</protein>
<dbReference type="AlphaFoldDB" id="I1YKI0"/>
<keyword evidence="3" id="KW-0547">Nucleotide-binding</keyword>
<dbReference type="InterPro" id="IPR003593">
    <property type="entry name" value="AAA+_ATPase"/>
</dbReference>
<dbReference type="GO" id="GO:0005886">
    <property type="term" value="C:plasma membrane"/>
    <property type="evidence" value="ECO:0007669"/>
    <property type="project" value="UniProtKB-SubCell"/>
</dbReference>
<dbReference type="GO" id="GO:0030256">
    <property type="term" value="C:type I protein secretion system complex"/>
    <property type="evidence" value="ECO:0007669"/>
    <property type="project" value="InterPro"/>
</dbReference>
<dbReference type="InterPro" id="IPR010128">
    <property type="entry name" value="ATPase_T1SS_PrtD-like"/>
</dbReference>
<reference evidence="10 11" key="1">
    <citation type="journal article" date="2012" name="J. Bacteriol.">
        <title>Complete genome sequences of Methylophaga sp. strain JAM1 and Methylophaga sp. strain JAM7.</title>
        <authorList>
            <person name="Villeneuve C."/>
            <person name="Martineau C."/>
            <person name="Mauffrey F."/>
            <person name="Villemur R."/>
        </authorList>
    </citation>
    <scope>NUCLEOTIDE SEQUENCE [LARGE SCALE GENOMIC DNA]</scope>
    <source>
        <strain evidence="10 11">JAM7</strain>
    </source>
</reference>
<dbReference type="KEGG" id="mec:Q7C_2289"/>
<feature type="transmembrane region" description="Helical" evidence="7">
    <location>
        <begin position="21"/>
        <end position="46"/>
    </location>
</feature>
<evidence type="ECO:0000313" key="11">
    <source>
        <dbReference type="Proteomes" id="UP000009145"/>
    </source>
</evidence>
<dbReference type="GO" id="GO:0005524">
    <property type="term" value="F:ATP binding"/>
    <property type="evidence" value="ECO:0007669"/>
    <property type="project" value="UniProtKB-KW"/>
</dbReference>
<dbReference type="InterPro" id="IPR036640">
    <property type="entry name" value="ABC1_TM_sf"/>
</dbReference>
<keyword evidence="10" id="KW-0378">Hydrolase</keyword>
<accession>I1YKI0</accession>
<evidence type="ECO:0000259" key="9">
    <source>
        <dbReference type="PROSITE" id="PS50929"/>
    </source>
</evidence>
<dbReference type="Gene3D" id="1.20.1560.10">
    <property type="entry name" value="ABC transporter type 1, transmembrane domain"/>
    <property type="match status" value="1"/>
</dbReference>
<dbReference type="GO" id="GO:0034040">
    <property type="term" value="F:ATPase-coupled lipid transmembrane transporter activity"/>
    <property type="evidence" value="ECO:0007669"/>
    <property type="project" value="TreeGrafter"/>
</dbReference>
<evidence type="ECO:0000313" key="10">
    <source>
        <dbReference type="EMBL" id="AFJ03423.1"/>
    </source>
</evidence>
<evidence type="ECO:0000256" key="6">
    <source>
        <dbReference type="ARBA" id="ARBA00023136"/>
    </source>
</evidence>
<keyword evidence="10" id="KW-0645">Protease</keyword>
<evidence type="ECO:0000256" key="4">
    <source>
        <dbReference type="ARBA" id="ARBA00022840"/>
    </source>
</evidence>
<dbReference type="PANTHER" id="PTHR24221:SF248">
    <property type="entry name" value="ABC TRANSPORTER TRANSMEMBRANE REGION"/>
    <property type="match status" value="1"/>
</dbReference>
<gene>
    <name evidence="10" type="ordered locus">Q7C_2289</name>
</gene>
<keyword evidence="11" id="KW-1185">Reference proteome</keyword>
<dbReference type="FunFam" id="1.20.1560.10:FF:000109">
    <property type="entry name" value="Alkaline protease secretion ATP-binding protein aprD"/>
    <property type="match status" value="1"/>
</dbReference>
<keyword evidence="2 7" id="KW-0812">Transmembrane</keyword>
<dbReference type="Gene3D" id="3.40.50.300">
    <property type="entry name" value="P-loop containing nucleotide triphosphate hydrolases"/>
    <property type="match status" value="1"/>
</dbReference>
<evidence type="ECO:0000256" key="5">
    <source>
        <dbReference type="ARBA" id="ARBA00022989"/>
    </source>
</evidence>
<dbReference type="GO" id="GO:0008233">
    <property type="term" value="F:peptidase activity"/>
    <property type="evidence" value="ECO:0007669"/>
    <property type="project" value="UniProtKB-KW"/>
</dbReference>
<evidence type="ECO:0000256" key="3">
    <source>
        <dbReference type="ARBA" id="ARBA00022741"/>
    </source>
</evidence>
<dbReference type="PATRIC" id="fig|754477.3.peg.2256"/>
<dbReference type="InterPro" id="IPR017871">
    <property type="entry name" value="ABC_transporter-like_CS"/>
</dbReference>
<dbReference type="eggNOG" id="COG4618">
    <property type="taxonomic scope" value="Bacteria"/>
</dbReference>
<dbReference type="GO" id="GO:0006508">
    <property type="term" value="P:proteolysis"/>
    <property type="evidence" value="ECO:0007669"/>
    <property type="project" value="UniProtKB-KW"/>
</dbReference>
<feature type="domain" description="ABC transporter" evidence="8">
    <location>
        <begin position="329"/>
        <end position="564"/>
    </location>
</feature>
<dbReference type="EMBL" id="CP003380">
    <property type="protein sequence ID" value="AFJ03423.1"/>
    <property type="molecule type" value="Genomic_DNA"/>
</dbReference>
<dbReference type="PANTHER" id="PTHR24221">
    <property type="entry name" value="ATP-BINDING CASSETTE SUB-FAMILY B"/>
    <property type="match status" value="1"/>
</dbReference>
<dbReference type="OrthoDB" id="9806127at2"/>
<evidence type="ECO:0000259" key="8">
    <source>
        <dbReference type="PROSITE" id="PS50893"/>
    </source>
</evidence>
<organism evidence="10 11">
    <name type="scientific">Methylophaga frappieri (strain ATCC BAA-2434 / DSM 25690 / JAM7)</name>
    <dbReference type="NCBI Taxonomy" id="754477"/>
    <lineage>
        <taxon>Bacteria</taxon>
        <taxon>Pseudomonadati</taxon>
        <taxon>Pseudomonadota</taxon>
        <taxon>Gammaproteobacteria</taxon>
        <taxon>Thiotrichales</taxon>
        <taxon>Piscirickettsiaceae</taxon>
        <taxon>Methylophaga</taxon>
    </lineage>
</organism>
<comment type="subcellular location">
    <subcellularLocation>
        <location evidence="1">Cell membrane</location>
        <topology evidence="1">Multi-pass membrane protein</topology>
    </subcellularLocation>
</comment>
<name>I1YKI0_METFJ</name>
<keyword evidence="4" id="KW-0067">ATP-binding</keyword>
<dbReference type="PROSITE" id="PS00211">
    <property type="entry name" value="ABC_TRANSPORTER_1"/>
    <property type="match status" value="1"/>
</dbReference>
<feature type="transmembrane region" description="Helical" evidence="7">
    <location>
        <begin position="153"/>
        <end position="172"/>
    </location>
</feature>
<evidence type="ECO:0000256" key="1">
    <source>
        <dbReference type="ARBA" id="ARBA00004651"/>
    </source>
</evidence>
<dbReference type="NCBIfam" id="TIGR01842">
    <property type="entry name" value="type_I_sec_PrtD"/>
    <property type="match status" value="1"/>
</dbReference>
<dbReference type="PROSITE" id="PS50893">
    <property type="entry name" value="ABC_TRANSPORTER_2"/>
    <property type="match status" value="1"/>
</dbReference>
<dbReference type="InterPro" id="IPR011527">
    <property type="entry name" value="ABC1_TM_dom"/>
</dbReference>
<dbReference type="Pfam" id="PF00005">
    <property type="entry name" value="ABC_tran"/>
    <property type="match status" value="1"/>
</dbReference>
<dbReference type="RefSeq" id="WP_014704842.1">
    <property type="nucleotide sequence ID" value="NC_017856.1"/>
</dbReference>
<sequence>MAQKKQKTDLHKALGLCRQSFLTAGFFSLFINALMLVPAIYMLQLYDRVITSGSESTLLMLTIIVVVLFITLGLLEWVRSRILIKVGTRLDLLLNARLFDATFKSSLMTGKGSSQPLDDLRGLRQFLSGNGMFAFFDSPWVPIYIAVMYLFHPWYGTVAVITVIILLTLALINEKRTNKPLQEANVISIEQREQLNKNLRNAEVVQSMGMLNGLRQRWNSSSEKILELQESASKKGGSISTLSKNIRLMSQSLILGLGAYLVLEQQITPGLMIAGSILLGRALAPIDLMINAWKGFIAARGQYGRLNELLTKIPNEEERMPLPAPEGNLQAESIIVVPPGGRVPVIQGVNFELKAGQSLGIIGPSAAGKSTLARALLGIWPVANGKVRLDGADVYDWKREELGPYIGYLPQDVELFDGTISENIARFGEVDPAAVVDAAKKADVHDMILALEQGYDTKISGTGGVLSGGQRQRIGLARAIYGNPRLVLLDEPNANLDDKGELALAGAIEKVKAHGTTLIIISHKKGILGQLDNLLMMRDGYQVAYGSKEDVMKHIQQSTQAIKNTATTAQS</sequence>
<keyword evidence="5 7" id="KW-1133">Transmembrane helix</keyword>